<dbReference type="STRING" id="1579979.WM2015_972"/>
<evidence type="ECO:0000256" key="2">
    <source>
        <dbReference type="ARBA" id="ARBA00023002"/>
    </source>
</evidence>
<dbReference type="Gene3D" id="3.40.50.720">
    <property type="entry name" value="NAD(P)-binding Rossmann-like Domain"/>
    <property type="match status" value="1"/>
</dbReference>
<dbReference type="GO" id="GO:0016616">
    <property type="term" value="F:oxidoreductase activity, acting on the CH-OH group of donors, NAD or NADP as acceptor"/>
    <property type="evidence" value="ECO:0007669"/>
    <property type="project" value="UniProtKB-ARBA"/>
</dbReference>
<dbReference type="GO" id="GO:0030497">
    <property type="term" value="P:fatty acid elongation"/>
    <property type="evidence" value="ECO:0007669"/>
    <property type="project" value="TreeGrafter"/>
</dbReference>
<proteinExistence type="inferred from homology"/>
<dbReference type="PRINTS" id="PR00081">
    <property type="entry name" value="GDHRDH"/>
</dbReference>
<dbReference type="Proteomes" id="UP000066624">
    <property type="component" value="Chromosome"/>
</dbReference>
<keyword evidence="2" id="KW-0560">Oxidoreductase</keyword>
<evidence type="ECO:0000313" key="4">
    <source>
        <dbReference type="EMBL" id="AKS41352.1"/>
    </source>
</evidence>
<dbReference type="InterPro" id="IPR020904">
    <property type="entry name" value="Sc_DH/Rdtase_CS"/>
</dbReference>
<dbReference type="RefSeq" id="WP_049724992.1">
    <property type="nucleotide sequence ID" value="NZ_CP012154.1"/>
</dbReference>
<dbReference type="FunFam" id="3.40.50.720:FF:000173">
    <property type="entry name" value="3-oxoacyl-[acyl-carrier protein] reductase"/>
    <property type="match status" value="1"/>
</dbReference>
<name>A0A0K0XUQ1_9GAMM</name>
<dbReference type="NCBIfam" id="NF006072">
    <property type="entry name" value="PRK08217.1"/>
    <property type="match status" value="1"/>
</dbReference>
<accession>A0A0K0XUQ1</accession>
<dbReference type="SMART" id="SM00822">
    <property type="entry name" value="PKS_KR"/>
    <property type="match status" value="1"/>
</dbReference>
<reference evidence="4 5" key="1">
    <citation type="submission" date="2015-07" db="EMBL/GenBank/DDBJ databases">
        <authorList>
            <person name="Noorani M."/>
        </authorList>
    </citation>
    <scope>NUCLEOTIDE SEQUENCE [LARGE SCALE GENOMIC DNA]</scope>
    <source>
        <strain evidence="4 5">KCTC 42284</strain>
    </source>
</reference>
<evidence type="ECO:0000256" key="1">
    <source>
        <dbReference type="ARBA" id="ARBA00006484"/>
    </source>
</evidence>
<organism evidence="4 5">
    <name type="scientific">Wenzhouxiangella marina</name>
    <dbReference type="NCBI Taxonomy" id="1579979"/>
    <lineage>
        <taxon>Bacteria</taxon>
        <taxon>Pseudomonadati</taxon>
        <taxon>Pseudomonadota</taxon>
        <taxon>Gammaproteobacteria</taxon>
        <taxon>Chromatiales</taxon>
        <taxon>Wenzhouxiangellaceae</taxon>
        <taxon>Wenzhouxiangella</taxon>
    </lineage>
</organism>
<dbReference type="SUPFAM" id="SSF51735">
    <property type="entry name" value="NAD(P)-binding Rossmann-fold domains"/>
    <property type="match status" value="1"/>
</dbReference>
<dbReference type="PROSITE" id="PS00061">
    <property type="entry name" value="ADH_SHORT"/>
    <property type="match status" value="1"/>
</dbReference>
<evidence type="ECO:0000259" key="3">
    <source>
        <dbReference type="SMART" id="SM00822"/>
    </source>
</evidence>
<dbReference type="InterPro" id="IPR057326">
    <property type="entry name" value="KR_dom"/>
</dbReference>
<keyword evidence="5" id="KW-1185">Reference proteome</keyword>
<dbReference type="Pfam" id="PF13561">
    <property type="entry name" value="adh_short_C2"/>
    <property type="match status" value="1"/>
</dbReference>
<comment type="similarity">
    <text evidence="1">Belongs to the short-chain dehydrogenases/reductases (SDR) family.</text>
</comment>
<dbReference type="InterPro" id="IPR036291">
    <property type="entry name" value="NAD(P)-bd_dom_sf"/>
</dbReference>
<feature type="domain" description="Ketoreductase" evidence="3">
    <location>
        <begin position="6"/>
        <end position="196"/>
    </location>
</feature>
<evidence type="ECO:0000313" key="5">
    <source>
        <dbReference type="Proteomes" id="UP000066624"/>
    </source>
</evidence>
<protein>
    <submittedName>
        <fullName evidence="4">3-ketoacyl-ACP reductase</fullName>
    </submittedName>
</protein>
<dbReference type="InterPro" id="IPR002347">
    <property type="entry name" value="SDR_fam"/>
</dbReference>
<dbReference type="OrthoDB" id="9804774at2"/>
<dbReference type="PRINTS" id="PR00080">
    <property type="entry name" value="SDRFAMILY"/>
</dbReference>
<dbReference type="PANTHER" id="PTHR42760">
    <property type="entry name" value="SHORT-CHAIN DEHYDROGENASES/REDUCTASES FAMILY MEMBER"/>
    <property type="match status" value="1"/>
</dbReference>
<dbReference type="KEGG" id="wma:WM2015_972"/>
<dbReference type="AlphaFoldDB" id="A0A0K0XUQ1"/>
<dbReference type="EMBL" id="CP012154">
    <property type="protein sequence ID" value="AKS41352.1"/>
    <property type="molecule type" value="Genomic_DNA"/>
</dbReference>
<gene>
    <name evidence="4" type="ORF">WM2015_972</name>
</gene>
<dbReference type="PANTHER" id="PTHR42760:SF135">
    <property type="entry name" value="BLL7886 PROTEIN"/>
    <property type="match status" value="1"/>
</dbReference>
<sequence>MNIDHRRIIITGAARGLGRAAAMDLAARGARIGLIDLDEDALARSLDALPGEGHASAVANVADEAQVERAFDALVSALGGLDVLVNNAGITRDGLLVKGGGGALEERLSLRDWQQVIDVNLTGVFLCGREAASHLLRLDRPGLIINVSSISRGGNFGQSNYSAAKAGVAAMTVTWAKELARHGIRAASLSPGFTRTELVAAMPEAAIERIAAQIPAGRMAEPEEMADAIRFIIENDYFNGRDLAVDGGLRL</sequence>